<name>A0A6I6JT27_9BACT</name>
<dbReference type="KEGG" id="mcos:GM418_21660"/>
<gene>
    <name evidence="3" type="ORF">GM418_21660</name>
</gene>
<dbReference type="EMBL" id="CP046401">
    <property type="protein sequence ID" value="QGY46176.1"/>
    <property type="molecule type" value="Genomic_DNA"/>
</dbReference>
<organism evidence="3 4">
    <name type="scientific">Maribellus comscasis</name>
    <dbReference type="NCBI Taxonomy" id="2681766"/>
    <lineage>
        <taxon>Bacteria</taxon>
        <taxon>Pseudomonadati</taxon>
        <taxon>Bacteroidota</taxon>
        <taxon>Bacteroidia</taxon>
        <taxon>Marinilabiliales</taxon>
        <taxon>Prolixibacteraceae</taxon>
        <taxon>Maribellus</taxon>
    </lineage>
</organism>
<keyword evidence="2" id="KW-0732">Signal</keyword>
<evidence type="ECO:0000313" key="4">
    <source>
        <dbReference type="Proteomes" id="UP000428260"/>
    </source>
</evidence>
<dbReference type="AlphaFoldDB" id="A0A6I6JT27"/>
<feature type="chain" id="PRO_5026201246" evidence="2">
    <location>
        <begin position="30"/>
        <end position="396"/>
    </location>
</feature>
<dbReference type="Proteomes" id="UP000428260">
    <property type="component" value="Chromosome"/>
</dbReference>
<evidence type="ECO:0000256" key="1">
    <source>
        <dbReference type="SAM" id="MobiDB-lite"/>
    </source>
</evidence>
<feature type="signal peptide" evidence="2">
    <location>
        <begin position="1"/>
        <end position="29"/>
    </location>
</feature>
<dbReference type="RefSeq" id="WP_158869312.1">
    <property type="nucleotide sequence ID" value="NZ_CP046401.1"/>
</dbReference>
<accession>A0A6I6JT27</accession>
<proteinExistence type="predicted"/>
<protein>
    <submittedName>
        <fullName evidence="3">Uncharacterized protein</fullName>
    </submittedName>
</protein>
<keyword evidence="4" id="KW-1185">Reference proteome</keyword>
<sequence length="396" mass="45012">MKTIIRYSRYVFFLLLMSCLTILLSNCQKGDVFPNVDDDSDRPEWAGGNTDDNDHIKGNDDSGTTRGGDYGDLYVLLRDADGVPIMTTVDVDLNGEIGDDEYFVQPIDAITGTVIELDQYGEVPESASPIEVDFGRLNIVRSPQSVLDQALEEVMKVIEVGDDFTLDFCGRLSIWNYDLVVTDSLVLTKTIDSPRENMAIYQYLMNYMYEETAENNYQNRLAFLADYQIDPLLLAAGCFSAGSDKTGTVDIDEVVYINGFLDCIGLNPILNEHDYDFNHDNNYYWNFTEPREGDAQFQYNRGVYQDRYIQYLVWDNVYYPVNENGVSEGPVFSVFDIFEGMVDFKGIGSQPQFTYRWADFDHTKVQGFAIAVDDAVQVLDYVHGDSNIIFLTNYQP</sequence>
<evidence type="ECO:0000313" key="3">
    <source>
        <dbReference type="EMBL" id="QGY46176.1"/>
    </source>
</evidence>
<feature type="region of interest" description="Disordered" evidence="1">
    <location>
        <begin position="33"/>
        <end position="64"/>
    </location>
</feature>
<evidence type="ECO:0000256" key="2">
    <source>
        <dbReference type="SAM" id="SignalP"/>
    </source>
</evidence>
<reference evidence="3 4" key="1">
    <citation type="submission" date="2019-11" db="EMBL/GenBank/DDBJ databases">
        <authorList>
            <person name="Zheng R.K."/>
            <person name="Sun C.M."/>
        </authorList>
    </citation>
    <scope>NUCLEOTIDE SEQUENCE [LARGE SCALE GENOMIC DNA]</scope>
    <source>
        <strain evidence="3 4">WC007</strain>
    </source>
</reference>